<feature type="binding site" evidence="12">
    <location>
        <position position="193"/>
    </location>
    <ligand>
        <name>Ca(2+)</name>
        <dbReference type="ChEBI" id="CHEBI:29108"/>
    </ligand>
</feature>
<dbReference type="PANTHER" id="PTHR43069:SF5">
    <property type="entry name" value="FUMARYLACETOACETASE"/>
    <property type="match status" value="1"/>
</dbReference>
<dbReference type="InterPro" id="IPR036462">
    <property type="entry name" value="Fumarylacetoacetase_N_sf"/>
</dbReference>
<feature type="active site" description="Proton acceptor" evidence="10">
    <location>
        <position position="126"/>
    </location>
</feature>
<feature type="binding site" evidence="12">
    <location>
        <position position="119"/>
    </location>
    <ligand>
        <name>Ca(2+)</name>
        <dbReference type="ChEBI" id="CHEBI:29108"/>
    </ligand>
</feature>
<feature type="binding site" evidence="11">
    <location>
        <position position="344"/>
    </location>
    <ligand>
        <name>substrate</name>
    </ligand>
</feature>
<evidence type="ECO:0000256" key="10">
    <source>
        <dbReference type="PIRSR" id="PIRSR605959-1"/>
    </source>
</evidence>
<dbReference type="Gene3D" id="2.30.30.230">
    <property type="entry name" value="Fumarylacetoacetase, N-terminal domain"/>
    <property type="match status" value="1"/>
</dbReference>
<proteinExistence type="inferred from homology"/>
<comment type="catalytic activity">
    <reaction evidence="13">
        <text>4-fumarylacetoacetate + H2O = acetoacetate + fumarate + H(+)</text>
        <dbReference type="Rhea" id="RHEA:10244"/>
        <dbReference type="ChEBI" id="CHEBI:13705"/>
        <dbReference type="ChEBI" id="CHEBI:15377"/>
        <dbReference type="ChEBI" id="CHEBI:15378"/>
        <dbReference type="ChEBI" id="CHEBI:18034"/>
        <dbReference type="ChEBI" id="CHEBI:29806"/>
        <dbReference type="EC" id="3.7.1.2"/>
    </reaction>
</comment>
<keyword evidence="6 12" id="KW-0106">Calcium</keyword>
<feature type="binding site" evidence="12">
    <location>
        <position position="251"/>
    </location>
    <ligand>
        <name>Mg(2+)</name>
        <dbReference type="ChEBI" id="CHEBI:18420"/>
    </ligand>
</feature>
<evidence type="ECO:0000256" key="6">
    <source>
        <dbReference type="ARBA" id="ARBA00022837"/>
    </source>
</evidence>
<dbReference type="GO" id="GO:0006559">
    <property type="term" value="P:L-phenylalanine catabolic process"/>
    <property type="evidence" value="ECO:0007669"/>
    <property type="project" value="UniProtKB-UniRule"/>
</dbReference>
<evidence type="ECO:0000256" key="11">
    <source>
        <dbReference type="PIRSR" id="PIRSR605959-2"/>
    </source>
</evidence>
<evidence type="ECO:0000313" key="17">
    <source>
        <dbReference type="Proteomes" id="UP001194746"/>
    </source>
</evidence>
<keyword evidence="17" id="KW-1185">Reference proteome</keyword>
<evidence type="ECO:0000256" key="2">
    <source>
        <dbReference type="ARBA" id="ARBA00010211"/>
    </source>
</evidence>
<reference evidence="16" key="1">
    <citation type="journal article" date="2019" name="Beilstein J. Org. Chem.">
        <title>Nanangenines: drimane sesquiterpenoids as the dominant metabolite cohort of a novel Australian fungus, Aspergillus nanangensis.</title>
        <authorList>
            <person name="Lacey H.J."/>
            <person name="Gilchrist C.L.M."/>
            <person name="Crombie A."/>
            <person name="Kalaitzis J.A."/>
            <person name="Vuong D."/>
            <person name="Rutledge P.J."/>
            <person name="Turner P."/>
            <person name="Pitt J.I."/>
            <person name="Lacey E."/>
            <person name="Chooi Y.H."/>
            <person name="Piggott A.M."/>
        </authorList>
    </citation>
    <scope>NUCLEOTIDE SEQUENCE</scope>
    <source>
        <strain evidence="16">MST-FP2251</strain>
    </source>
</reference>
<dbReference type="InterPro" id="IPR015377">
    <property type="entry name" value="Fumarylacetoacetase_N"/>
</dbReference>
<feature type="binding site" evidence="12">
    <location>
        <position position="195"/>
    </location>
    <ligand>
        <name>Ca(2+)</name>
        <dbReference type="ChEBI" id="CHEBI:29108"/>
    </ligand>
</feature>
<evidence type="ECO:0000256" key="8">
    <source>
        <dbReference type="ARBA" id="ARBA00022878"/>
    </source>
</evidence>
<dbReference type="AlphaFoldDB" id="A0AAD4CRV7"/>
<feature type="binding site" evidence="12">
    <location>
        <position position="227"/>
    </location>
    <ligand>
        <name>Ca(2+)</name>
        <dbReference type="ChEBI" id="CHEBI:29108"/>
    </ligand>
</feature>
<sequence>MTSPKYNHHFSLQNLPFGIASSPSHPSPQSATRLHDTVIFLHDLQQANLFSEIADLPANIFIEPTLNNYAALPKTLHQTVRQTLQAILQLGISVLPRNSTESIDQVQMHLPVTIPGFTDFSCSLAHVQNAGRAILNDPTPPPGFFHFPIGYTGRASTIVVSGTPITRPLGHFYDRSTPEKHVIYGPSRAMDYELEIGVVIGTPVPAGAGVDAQNAEEHIFGLVVLNDWSARDIQGCEMVPLGPLNGKAFGTTISPWIITTEALAPFKVPGPEPRVPLPPHLQDPGEFNYAIDMTVGLKSESGGAETVLCRSQAQEMFWSARQMCAHLASTGCDLRTGEILGTGTDVSYWTTES</sequence>
<keyword evidence="8 13" id="KW-0828">Tyrosine catabolism</keyword>
<feature type="binding site" evidence="12">
    <location>
        <position position="227"/>
    </location>
    <ligand>
        <name>Mg(2+)</name>
        <dbReference type="ChEBI" id="CHEBI:18420"/>
    </ligand>
</feature>
<gene>
    <name evidence="16" type="ORF">FE257_004023</name>
</gene>
<evidence type="ECO:0000256" key="4">
    <source>
        <dbReference type="ARBA" id="ARBA00022723"/>
    </source>
</evidence>
<feature type="binding site" evidence="12">
    <location>
        <position position="247"/>
    </location>
    <ligand>
        <name>Mg(2+)</name>
        <dbReference type="ChEBI" id="CHEBI:18420"/>
    </ligand>
</feature>
<evidence type="ECO:0000256" key="5">
    <source>
        <dbReference type="ARBA" id="ARBA00022801"/>
    </source>
</evidence>
<evidence type="ECO:0000259" key="15">
    <source>
        <dbReference type="Pfam" id="PF09298"/>
    </source>
</evidence>
<evidence type="ECO:0000256" key="1">
    <source>
        <dbReference type="ARBA" id="ARBA00004782"/>
    </source>
</evidence>
<keyword evidence="5 13" id="KW-0378">Hydrolase</keyword>
<evidence type="ECO:0000259" key="14">
    <source>
        <dbReference type="Pfam" id="PF01557"/>
    </source>
</evidence>
<dbReference type="InterPro" id="IPR036663">
    <property type="entry name" value="Fumarylacetoacetase_C_sf"/>
</dbReference>
<feature type="domain" description="Fumarylacetoacetase-like C-terminal" evidence="14">
    <location>
        <begin position="117"/>
        <end position="345"/>
    </location>
</feature>
<dbReference type="Gene3D" id="3.90.850.10">
    <property type="entry name" value="Fumarylacetoacetase-like, C-terminal domain"/>
    <property type="match status" value="1"/>
</dbReference>
<dbReference type="SUPFAM" id="SSF63433">
    <property type="entry name" value="Fumarylacetoacetate hydrolase, FAH, N-terminal domain"/>
    <property type="match status" value="1"/>
</dbReference>
<dbReference type="EMBL" id="VCAU01000018">
    <property type="protein sequence ID" value="KAF9891555.1"/>
    <property type="molecule type" value="Genomic_DNA"/>
</dbReference>
<keyword evidence="4 12" id="KW-0479">Metal-binding</keyword>
<dbReference type="GO" id="GO:0046872">
    <property type="term" value="F:metal ion binding"/>
    <property type="evidence" value="ECO:0007669"/>
    <property type="project" value="UniProtKB-UniRule"/>
</dbReference>
<evidence type="ECO:0000256" key="13">
    <source>
        <dbReference type="RuleBase" id="RU366008"/>
    </source>
</evidence>
<comment type="caution">
    <text evidence="16">The sequence shown here is derived from an EMBL/GenBank/DDBJ whole genome shotgun (WGS) entry which is preliminary data.</text>
</comment>
<evidence type="ECO:0000256" key="12">
    <source>
        <dbReference type="PIRSR" id="PIRSR605959-3"/>
    </source>
</evidence>
<evidence type="ECO:0000256" key="9">
    <source>
        <dbReference type="ARBA" id="ARBA00023232"/>
    </source>
</evidence>
<keyword evidence="9 13" id="KW-0585">Phenylalanine catabolism</keyword>
<dbReference type="GO" id="GO:0004334">
    <property type="term" value="F:fumarylacetoacetase activity"/>
    <property type="evidence" value="ECO:0007669"/>
    <property type="project" value="UniProtKB-UniRule"/>
</dbReference>
<protein>
    <recommendedName>
        <fullName evidence="3 13">Fumarylacetoacetase</fullName>
        <ecNumber evidence="3 13">3.7.1.2</ecNumber>
    </recommendedName>
    <alternativeName>
        <fullName evidence="13">Fumarylacetoacetate hydrolase</fullName>
    </alternativeName>
</protein>
<dbReference type="Proteomes" id="UP001194746">
    <property type="component" value="Unassembled WGS sequence"/>
</dbReference>
<dbReference type="SUPFAM" id="SSF56529">
    <property type="entry name" value="FAH"/>
    <property type="match status" value="1"/>
</dbReference>
<dbReference type="InterPro" id="IPR005959">
    <property type="entry name" value="Fumarylacetoacetase"/>
</dbReference>
<comment type="similarity">
    <text evidence="2 13">Belongs to the FAH family.</text>
</comment>
<dbReference type="PANTHER" id="PTHR43069">
    <property type="entry name" value="FUMARYLACETOACETASE"/>
    <property type="match status" value="1"/>
</dbReference>
<dbReference type="GO" id="GO:0006572">
    <property type="term" value="P:L-tyrosine catabolic process"/>
    <property type="evidence" value="ECO:0007669"/>
    <property type="project" value="UniProtKB-UniRule"/>
</dbReference>
<accession>A0AAD4CRV7</accession>
<dbReference type="Pfam" id="PF01557">
    <property type="entry name" value="FAA_hydrolase"/>
    <property type="match status" value="1"/>
</dbReference>
<evidence type="ECO:0000256" key="7">
    <source>
        <dbReference type="ARBA" id="ARBA00022842"/>
    </source>
</evidence>
<dbReference type="InterPro" id="IPR011234">
    <property type="entry name" value="Fumarylacetoacetase-like_C"/>
</dbReference>
<keyword evidence="7 12" id="KW-0460">Magnesium</keyword>
<dbReference type="Pfam" id="PF09298">
    <property type="entry name" value="FAA_hydrolase_N"/>
    <property type="match status" value="1"/>
</dbReference>
<reference evidence="16" key="2">
    <citation type="submission" date="2020-02" db="EMBL/GenBank/DDBJ databases">
        <authorList>
            <person name="Gilchrist C.L.M."/>
            <person name="Chooi Y.-H."/>
        </authorList>
    </citation>
    <scope>NUCLEOTIDE SEQUENCE</scope>
    <source>
        <strain evidence="16">MST-FP2251</strain>
    </source>
</reference>
<feature type="binding site" evidence="11">
    <location>
        <position position="234"/>
    </location>
    <ligand>
        <name>substrate</name>
    </ligand>
</feature>
<dbReference type="GO" id="GO:1902000">
    <property type="term" value="P:homogentisate catabolic process"/>
    <property type="evidence" value="ECO:0007669"/>
    <property type="project" value="TreeGrafter"/>
</dbReference>
<dbReference type="EC" id="3.7.1.2" evidence="3 13"/>
<organism evidence="16 17">
    <name type="scientific">Aspergillus nanangensis</name>
    <dbReference type="NCBI Taxonomy" id="2582783"/>
    <lineage>
        <taxon>Eukaryota</taxon>
        <taxon>Fungi</taxon>
        <taxon>Dikarya</taxon>
        <taxon>Ascomycota</taxon>
        <taxon>Pezizomycotina</taxon>
        <taxon>Eurotiomycetes</taxon>
        <taxon>Eurotiomycetidae</taxon>
        <taxon>Eurotiales</taxon>
        <taxon>Aspergillaceae</taxon>
        <taxon>Aspergillus</taxon>
        <taxon>Aspergillus subgen. Circumdati</taxon>
    </lineage>
</organism>
<comment type="cofactor">
    <cofactor evidence="13">
        <name>Mg(2+)</name>
        <dbReference type="ChEBI" id="CHEBI:18420"/>
    </cofactor>
    <cofactor evidence="13">
        <name>Ca(2+)</name>
        <dbReference type="ChEBI" id="CHEBI:29108"/>
    </cofactor>
</comment>
<evidence type="ECO:0000256" key="3">
    <source>
        <dbReference type="ARBA" id="ARBA00012094"/>
    </source>
</evidence>
<comment type="pathway">
    <text evidence="1 13">Amino-acid degradation; L-phenylalanine degradation; acetoacetate and fumarate from L-phenylalanine: step 6/6.</text>
</comment>
<name>A0AAD4CRV7_ASPNN</name>
<evidence type="ECO:0000313" key="16">
    <source>
        <dbReference type="EMBL" id="KAF9891555.1"/>
    </source>
</evidence>
<feature type="domain" description="Fumarylacetoacetase N-terminal" evidence="15">
    <location>
        <begin position="13"/>
        <end position="111"/>
    </location>
</feature>